<keyword evidence="3" id="KW-1185">Reference proteome</keyword>
<dbReference type="EMBL" id="JABWDY010034727">
    <property type="protein sequence ID" value="KAF5182443.1"/>
    <property type="molecule type" value="Genomic_DNA"/>
</dbReference>
<comment type="caution">
    <text evidence="2">The sequence shown here is derived from an EMBL/GenBank/DDBJ whole genome shotgun (WGS) entry which is preliminary data.</text>
</comment>
<gene>
    <name evidence="2" type="ORF">FRX31_027970</name>
</gene>
<evidence type="ECO:0000313" key="2">
    <source>
        <dbReference type="EMBL" id="KAF5182443.1"/>
    </source>
</evidence>
<dbReference type="OrthoDB" id="760263at2759"/>
<accession>A0A7J6VC37</accession>
<evidence type="ECO:0000256" key="1">
    <source>
        <dbReference type="SAM" id="MobiDB-lite"/>
    </source>
</evidence>
<organism evidence="2 3">
    <name type="scientific">Thalictrum thalictroides</name>
    <name type="common">Rue-anemone</name>
    <name type="synonym">Anemone thalictroides</name>
    <dbReference type="NCBI Taxonomy" id="46969"/>
    <lineage>
        <taxon>Eukaryota</taxon>
        <taxon>Viridiplantae</taxon>
        <taxon>Streptophyta</taxon>
        <taxon>Embryophyta</taxon>
        <taxon>Tracheophyta</taxon>
        <taxon>Spermatophyta</taxon>
        <taxon>Magnoliopsida</taxon>
        <taxon>Ranunculales</taxon>
        <taxon>Ranunculaceae</taxon>
        <taxon>Thalictroideae</taxon>
        <taxon>Thalictrum</taxon>
    </lineage>
</organism>
<feature type="non-terminal residue" evidence="2">
    <location>
        <position position="82"/>
    </location>
</feature>
<dbReference type="AlphaFoldDB" id="A0A7J6VC37"/>
<evidence type="ECO:0000313" key="3">
    <source>
        <dbReference type="Proteomes" id="UP000554482"/>
    </source>
</evidence>
<proteinExistence type="predicted"/>
<feature type="compositionally biased region" description="Low complexity" evidence="1">
    <location>
        <begin position="1"/>
        <end position="10"/>
    </location>
</feature>
<dbReference type="Proteomes" id="UP000554482">
    <property type="component" value="Unassembled WGS sequence"/>
</dbReference>
<protein>
    <submittedName>
        <fullName evidence="2">Transcriptional regulator sterile apetala</fullName>
    </submittedName>
</protein>
<name>A0A7J6VC37_THATH</name>
<sequence>MSSSSSSSSSDDSENTMRRRRGGDYYHHHHQFEGPSSSRQRSHYNEVWPEPFLEALAYQVAVDSAQTLGPLAAAPALSNVFQ</sequence>
<reference evidence="2 3" key="1">
    <citation type="submission" date="2020-06" db="EMBL/GenBank/DDBJ databases">
        <title>Transcriptomic and genomic resources for Thalictrum thalictroides and T. hernandezii: Facilitating candidate gene discovery in an emerging model plant lineage.</title>
        <authorList>
            <person name="Arias T."/>
            <person name="Riano-Pachon D.M."/>
            <person name="Di Stilio V.S."/>
        </authorList>
    </citation>
    <scope>NUCLEOTIDE SEQUENCE [LARGE SCALE GENOMIC DNA]</scope>
    <source>
        <strain evidence="3">cv. WT478/WT964</strain>
        <tissue evidence="2">Leaves</tissue>
    </source>
</reference>
<feature type="region of interest" description="Disordered" evidence="1">
    <location>
        <begin position="1"/>
        <end position="43"/>
    </location>
</feature>